<accession>A0A8S1Y0I9</accession>
<dbReference type="PANTHER" id="PTHR14969:SF28">
    <property type="entry name" value="DIHYDROSPHINGOSINE 1-PHOSPHATE PHOSPHATASE LCB3-RELATED"/>
    <property type="match status" value="1"/>
</dbReference>
<dbReference type="InterPro" id="IPR000326">
    <property type="entry name" value="PAP2/HPO"/>
</dbReference>
<proteinExistence type="predicted"/>
<keyword evidence="2 7" id="KW-0812">Transmembrane</keyword>
<feature type="transmembrane region" description="Helical" evidence="7">
    <location>
        <begin position="53"/>
        <end position="71"/>
    </location>
</feature>
<evidence type="ECO:0000259" key="8">
    <source>
        <dbReference type="Pfam" id="PF01569"/>
    </source>
</evidence>
<evidence type="ECO:0000256" key="2">
    <source>
        <dbReference type="ARBA" id="ARBA00022692"/>
    </source>
</evidence>
<evidence type="ECO:0000313" key="9">
    <source>
        <dbReference type="EMBL" id="CAD8207501.1"/>
    </source>
</evidence>
<comment type="subcellular location">
    <subcellularLocation>
        <location evidence="1">Endoplasmic reticulum membrane</location>
        <topology evidence="1">Multi-pass membrane protein</topology>
    </subcellularLocation>
</comment>
<gene>
    <name evidence="9" type="ORF">PPENT_87.1.T1470119</name>
</gene>
<name>A0A8S1Y0I9_9CILI</name>
<dbReference type="EMBL" id="CAJJDO010000147">
    <property type="protein sequence ID" value="CAD8207501.1"/>
    <property type="molecule type" value="Genomic_DNA"/>
</dbReference>
<dbReference type="CDD" id="cd01610">
    <property type="entry name" value="PAP2_like"/>
    <property type="match status" value="1"/>
</dbReference>
<feature type="transmembrane region" description="Helical" evidence="7">
    <location>
        <begin position="372"/>
        <end position="393"/>
    </location>
</feature>
<evidence type="ECO:0000256" key="3">
    <source>
        <dbReference type="ARBA" id="ARBA00022801"/>
    </source>
</evidence>
<organism evidence="9 10">
    <name type="scientific">Paramecium pentaurelia</name>
    <dbReference type="NCBI Taxonomy" id="43138"/>
    <lineage>
        <taxon>Eukaryota</taxon>
        <taxon>Sar</taxon>
        <taxon>Alveolata</taxon>
        <taxon>Ciliophora</taxon>
        <taxon>Intramacronucleata</taxon>
        <taxon>Oligohymenophorea</taxon>
        <taxon>Peniculida</taxon>
        <taxon>Parameciidae</taxon>
        <taxon>Paramecium</taxon>
    </lineage>
</organism>
<evidence type="ECO:0000313" key="10">
    <source>
        <dbReference type="Proteomes" id="UP000689195"/>
    </source>
</evidence>
<keyword evidence="3" id="KW-0378">Hydrolase</keyword>
<evidence type="ECO:0000256" key="4">
    <source>
        <dbReference type="ARBA" id="ARBA00022824"/>
    </source>
</evidence>
<feature type="domain" description="Phosphatidic acid phosphatase type 2/haloperoxidase" evidence="8">
    <location>
        <begin position="79"/>
        <end position="245"/>
    </location>
</feature>
<keyword evidence="5 7" id="KW-1133">Transmembrane helix</keyword>
<evidence type="ECO:0000256" key="6">
    <source>
        <dbReference type="ARBA" id="ARBA00023136"/>
    </source>
</evidence>
<reference evidence="9" key="1">
    <citation type="submission" date="2021-01" db="EMBL/GenBank/DDBJ databases">
        <authorList>
            <consortium name="Genoscope - CEA"/>
            <person name="William W."/>
        </authorList>
    </citation>
    <scope>NUCLEOTIDE SEQUENCE</scope>
</reference>
<protein>
    <recommendedName>
        <fullName evidence="8">Phosphatidic acid phosphatase type 2/haloperoxidase domain-containing protein</fullName>
    </recommendedName>
</protein>
<dbReference type="PANTHER" id="PTHR14969">
    <property type="entry name" value="SPHINGOSINE-1-PHOSPHATE PHOSPHOHYDROLASE"/>
    <property type="match status" value="1"/>
</dbReference>
<dbReference type="GO" id="GO:0005789">
    <property type="term" value="C:endoplasmic reticulum membrane"/>
    <property type="evidence" value="ECO:0007669"/>
    <property type="project" value="UniProtKB-SubCell"/>
</dbReference>
<evidence type="ECO:0000256" key="1">
    <source>
        <dbReference type="ARBA" id="ARBA00004477"/>
    </source>
</evidence>
<keyword evidence="4" id="KW-0256">Endoplasmic reticulum</keyword>
<dbReference type="Pfam" id="PF01569">
    <property type="entry name" value="PAP2"/>
    <property type="match status" value="1"/>
</dbReference>
<evidence type="ECO:0000256" key="7">
    <source>
        <dbReference type="SAM" id="Phobius"/>
    </source>
</evidence>
<sequence length="468" mass="53881">MNKLILSIVFTTFLVAYVILDVTFDDELWVISKSFAKSMQQSIPTFELVVYEFFTYLVFIPPLAAFYCFIYDDNKLNSLLYLAVVIASVTTNELLKSIYHQARPYMIETDIQSLKCNSDYGKPSGHSQNSVVMIILMPILLFPQIKNLGRNKVQVEFQKDLDRSQSHTGYTINSLENSELENSKLEANDNIQSKFQIAMKLIIISFLLTSIIMTGISRVFLGVHSIGQVLLGWVWGLYITLMYVFIIHDSLKRYILNLFYPQQSKHKEMNHFIPMSFFLLLVLLGLSLGLLKLNSLIYYERLEMSSWIEKINQCKQTNYTRDSPQILYNSCFQFTGIGAMITGLLVGAVLVQGSYDEGLFNKWKLKLTKTQFIKRLLSLLIPFIILIPFVFITSNNVVVQLMCKILPISFGVGIIINGVFPFLLRKFNLQIPGDFLFLCQSQYLLCDLNQDSLQQQVKEYNDSYQNML</sequence>
<dbReference type="OrthoDB" id="303226at2759"/>
<keyword evidence="10" id="KW-1185">Reference proteome</keyword>
<feature type="transmembrane region" description="Helical" evidence="7">
    <location>
        <begin position="201"/>
        <end position="221"/>
    </location>
</feature>
<dbReference type="AlphaFoldDB" id="A0A8S1Y0I9"/>
<evidence type="ECO:0000256" key="5">
    <source>
        <dbReference type="ARBA" id="ARBA00022989"/>
    </source>
</evidence>
<dbReference type="Proteomes" id="UP000689195">
    <property type="component" value="Unassembled WGS sequence"/>
</dbReference>
<feature type="transmembrane region" description="Helical" evidence="7">
    <location>
        <begin position="326"/>
        <end position="351"/>
    </location>
</feature>
<keyword evidence="6 7" id="KW-0472">Membrane</keyword>
<feature type="transmembrane region" description="Helical" evidence="7">
    <location>
        <begin position="233"/>
        <end position="251"/>
    </location>
</feature>
<feature type="transmembrane region" description="Helical" evidence="7">
    <location>
        <begin position="405"/>
        <end position="424"/>
    </location>
</feature>
<dbReference type="GO" id="GO:0042392">
    <property type="term" value="F:sphingosine-1-phosphate phosphatase activity"/>
    <property type="evidence" value="ECO:0007669"/>
    <property type="project" value="TreeGrafter"/>
</dbReference>
<comment type="caution">
    <text evidence="9">The sequence shown here is derived from an EMBL/GenBank/DDBJ whole genome shotgun (WGS) entry which is preliminary data.</text>
</comment>
<feature type="transmembrane region" description="Helical" evidence="7">
    <location>
        <begin position="272"/>
        <end position="291"/>
    </location>
</feature>